<accession>A0A4Q4S0D4</accession>
<reference evidence="2" key="1">
    <citation type="journal article" date="2019" name="bioRxiv">
        <title>Genomics, evolutionary history and diagnostics of the Alternaria alternata species group including apple and Asian pear pathotypes.</title>
        <authorList>
            <person name="Armitage A.D."/>
            <person name="Cockerton H.M."/>
            <person name="Sreenivasaprasad S."/>
            <person name="Woodhall J.W."/>
            <person name="Lane C.R."/>
            <person name="Harrison R.J."/>
            <person name="Clarkson J.P."/>
        </authorList>
    </citation>
    <scope>NUCLEOTIDE SEQUENCE [LARGE SCALE GENOMIC DNA]</scope>
    <source>
        <strain evidence="2">RGR 97.0016</strain>
    </source>
</reference>
<keyword evidence="2" id="KW-1185">Reference proteome</keyword>
<organism evidence="1 2">
    <name type="scientific">Alternaria arborescens</name>
    <dbReference type="NCBI Taxonomy" id="156630"/>
    <lineage>
        <taxon>Eukaryota</taxon>
        <taxon>Fungi</taxon>
        <taxon>Dikarya</taxon>
        <taxon>Ascomycota</taxon>
        <taxon>Pezizomycotina</taxon>
        <taxon>Dothideomycetes</taxon>
        <taxon>Pleosporomycetidae</taxon>
        <taxon>Pleosporales</taxon>
        <taxon>Pleosporineae</taxon>
        <taxon>Pleosporaceae</taxon>
        <taxon>Alternaria</taxon>
        <taxon>Alternaria sect. Alternaria</taxon>
    </lineage>
</organism>
<proteinExistence type="predicted"/>
<protein>
    <submittedName>
        <fullName evidence="1">Uncharacterized protein</fullName>
    </submittedName>
</protein>
<sequence>MPSTFDEDSAHDNLAQAQYEEMMKARVLNQAKAVYNEYQFQDCKFDVVISHHDPDDAGNTDLLVASLVVYDAACHNKHNTTRGLKILLRSEAWKYLEGTYESLIDVLRVKMTTTLS</sequence>
<comment type="caution">
    <text evidence="1">The sequence shown here is derived from an EMBL/GenBank/DDBJ whole genome shotgun (WGS) entry which is preliminary data.</text>
</comment>
<dbReference type="EMBL" id="PEJP01000022">
    <property type="protein sequence ID" value="RYO63214.1"/>
    <property type="molecule type" value="Genomic_DNA"/>
</dbReference>
<gene>
    <name evidence="1" type="ORF">AA0113_g6153</name>
</gene>
<evidence type="ECO:0000313" key="1">
    <source>
        <dbReference type="EMBL" id="RYO63214.1"/>
    </source>
</evidence>
<dbReference type="OrthoDB" id="10486249at2759"/>
<evidence type="ECO:0000313" key="2">
    <source>
        <dbReference type="Proteomes" id="UP000293823"/>
    </source>
</evidence>
<dbReference type="Proteomes" id="UP000293823">
    <property type="component" value="Unassembled WGS sequence"/>
</dbReference>
<name>A0A4Q4S0D4_9PLEO</name>
<dbReference type="AlphaFoldDB" id="A0A4Q4S0D4"/>